<dbReference type="RefSeq" id="WP_100903705.1">
    <property type="nucleotide sequence ID" value="NZ_CAWNNC010000007.1"/>
</dbReference>
<protein>
    <submittedName>
        <fullName evidence="1">Uncharacterized protein</fullName>
    </submittedName>
</protein>
<geneLocation type="plasmid" evidence="2">
    <name>pnfsy06</name>
</geneLocation>
<organism evidence="1 2">
    <name type="scientific">Nostoc flagelliforme CCNUN1</name>
    <dbReference type="NCBI Taxonomy" id="2038116"/>
    <lineage>
        <taxon>Bacteria</taxon>
        <taxon>Bacillati</taxon>
        <taxon>Cyanobacteriota</taxon>
        <taxon>Cyanophyceae</taxon>
        <taxon>Nostocales</taxon>
        <taxon>Nostocaceae</taxon>
        <taxon>Nostoc</taxon>
    </lineage>
</organism>
<name>A0A2K8T7L6_9NOSO</name>
<dbReference type="AlphaFoldDB" id="A0A2K8T7L6"/>
<sequence length="77" mass="8717">MAKIIVSSWESEGYGHSTHRDQEIDSQYQKIREISDQLGIDIPDLDIHVGSVSTRTEIIADESVLEHVEPIYFSDAD</sequence>
<evidence type="ECO:0000313" key="1">
    <source>
        <dbReference type="EMBL" id="AUB43661.1"/>
    </source>
</evidence>
<reference evidence="1 2" key="1">
    <citation type="submission" date="2017-11" db="EMBL/GenBank/DDBJ databases">
        <title>Complete genome of a free-living desiccation-tolerant cyanobacterium and its photosynthetic adaptation to extreme terrestrial habitat.</title>
        <authorList>
            <person name="Shang J."/>
        </authorList>
    </citation>
    <scope>NUCLEOTIDE SEQUENCE [LARGE SCALE GENOMIC DNA]</scope>
    <source>
        <strain evidence="1 2">CCNUN1</strain>
        <plasmid evidence="2">pnfsy06</plasmid>
    </source>
</reference>
<dbReference type="OrthoDB" id="489352at2"/>
<dbReference type="EMBL" id="CP024791">
    <property type="protein sequence ID" value="AUB43661.1"/>
    <property type="molecule type" value="Genomic_DNA"/>
</dbReference>
<dbReference type="KEGG" id="nfl:COO91_09845"/>
<accession>A0A2K8T7L6</accession>
<evidence type="ECO:0000313" key="2">
    <source>
        <dbReference type="Proteomes" id="UP000232003"/>
    </source>
</evidence>
<keyword evidence="2" id="KW-1185">Reference proteome</keyword>
<gene>
    <name evidence="1" type="ORF">COO91_09845</name>
</gene>
<dbReference type="Proteomes" id="UP000232003">
    <property type="component" value="Plasmid pNFSY06"/>
</dbReference>
<proteinExistence type="predicted"/>
<keyword evidence="1" id="KW-0614">Plasmid</keyword>